<dbReference type="InterPro" id="IPR009589">
    <property type="entry name" value="PH_YyaB-like"/>
</dbReference>
<keyword evidence="4" id="KW-1185">Reference proteome</keyword>
<comment type="caution">
    <text evidence="3">The sequence shown here is derived from an EMBL/GenBank/DDBJ whole genome shotgun (WGS) entry which is preliminary data.</text>
</comment>
<keyword evidence="1" id="KW-0812">Transmembrane</keyword>
<dbReference type="Proteomes" id="UP000566071">
    <property type="component" value="Unassembled WGS sequence"/>
</dbReference>
<sequence>MRYNSAKGFLFLAVMILLVVMVIFSLIAKAYTGLVIISLVIILFLWIWFDTYYVIQGKELLYKSAFIKGVISIESIYEIERNKTMYAGLKPALAMKGLVVKYNKYDDIYLSPKDADDFIAALKEVNPNINII</sequence>
<feature type="transmembrane region" description="Helical" evidence="1">
    <location>
        <begin position="9"/>
        <end position="28"/>
    </location>
</feature>
<feature type="transmembrane region" description="Helical" evidence="1">
    <location>
        <begin position="34"/>
        <end position="55"/>
    </location>
</feature>
<accession>A0ABX1W333</accession>
<evidence type="ECO:0000256" key="1">
    <source>
        <dbReference type="SAM" id="Phobius"/>
    </source>
</evidence>
<dbReference type="RefSeq" id="WP_175269757.1">
    <property type="nucleotide sequence ID" value="NZ_JABFCR010000030.1"/>
</dbReference>
<organism evidence="3 4">
    <name type="scientific">Mucilaginibacter humi</name>
    <dbReference type="NCBI Taxonomy" id="2732510"/>
    <lineage>
        <taxon>Bacteria</taxon>
        <taxon>Pseudomonadati</taxon>
        <taxon>Bacteroidota</taxon>
        <taxon>Sphingobacteriia</taxon>
        <taxon>Sphingobacteriales</taxon>
        <taxon>Sphingobacteriaceae</taxon>
        <taxon>Mucilaginibacter</taxon>
    </lineage>
</organism>
<dbReference type="EMBL" id="JABFCR010000030">
    <property type="protein sequence ID" value="NNU34071.1"/>
    <property type="molecule type" value="Genomic_DNA"/>
</dbReference>
<reference evidence="3 4" key="1">
    <citation type="submission" date="2020-05" db="EMBL/GenBank/DDBJ databases">
        <authorList>
            <person name="Khan S.A."/>
            <person name="Jeon C.O."/>
            <person name="Chun B.H."/>
        </authorList>
    </citation>
    <scope>NUCLEOTIDE SEQUENCE [LARGE SCALE GENOMIC DNA]</scope>
    <source>
        <strain evidence="3 4">S1162</strain>
    </source>
</reference>
<name>A0ABX1W333_9SPHI</name>
<protein>
    <submittedName>
        <fullName evidence="3">PH domain-containing protein</fullName>
    </submittedName>
</protein>
<evidence type="ECO:0000259" key="2">
    <source>
        <dbReference type="Pfam" id="PF06713"/>
    </source>
</evidence>
<keyword evidence="1" id="KW-1133">Transmembrane helix</keyword>
<gene>
    <name evidence="3" type="ORF">HK413_07765</name>
</gene>
<evidence type="ECO:0000313" key="3">
    <source>
        <dbReference type="EMBL" id="NNU34071.1"/>
    </source>
</evidence>
<proteinExistence type="predicted"/>
<evidence type="ECO:0000313" key="4">
    <source>
        <dbReference type="Proteomes" id="UP000566071"/>
    </source>
</evidence>
<dbReference type="Pfam" id="PF06713">
    <property type="entry name" value="bPH_4"/>
    <property type="match status" value="1"/>
</dbReference>
<feature type="domain" description="Uncharacterized protein YyaB-like PH" evidence="2">
    <location>
        <begin position="51"/>
        <end position="126"/>
    </location>
</feature>
<keyword evidence="1" id="KW-0472">Membrane</keyword>